<dbReference type="PANTHER" id="PTHR11941">
    <property type="entry name" value="ENOYL-COA HYDRATASE-RELATED"/>
    <property type="match status" value="1"/>
</dbReference>
<dbReference type="Pfam" id="PF00378">
    <property type="entry name" value="ECH_1"/>
    <property type="match status" value="1"/>
</dbReference>
<dbReference type="NCBIfam" id="NF006566">
    <property type="entry name" value="PRK09076.1"/>
    <property type="match status" value="1"/>
</dbReference>
<dbReference type="InterPro" id="IPR029045">
    <property type="entry name" value="ClpP/crotonase-like_dom_sf"/>
</dbReference>
<evidence type="ECO:0000313" key="4">
    <source>
        <dbReference type="EMBL" id="AAQ60731.1"/>
    </source>
</evidence>
<evidence type="ECO:0000256" key="3">
    <source>
        <dbReference type="RuleBase" id="RU003707"/>
    </source>
</evidence>
<dbReference type="EMBL" id="AE016825">
    <property type="protein sequence ID" value="AAQ60731.1"/>
    <property type="molecule type" value="Genomic_DNA"/>
</dbReference>
<sequence length="269" mass="27843">MGIHEEHNMARYLTLERLGKSAIITLSNLPANLLTTDGLNELTATLQALNADDDVRSVVITGAGDAFFSAGADLKQFAAGDKAAADTLLQAFADTLQAIRAYRGVTVAAVNGFALGGGLECALVCDYIIAERGAKLGLPEAKVGLIPAAGGTKTLADKVGVSWAKRIILGGEVVSAEQALKIGLIEEVVDQGFAKIVAVSLANKVAGQSPAAVAVARKLIEDSPNLTLDEHLKRERAATLGLVGGSEQLDGVAAFLAKRAPSWAQDDDD</sequence>
<dbReference type="PANTHER" id="PTHR11941:SF141">
    <property type="entry name" value="ENOYL-COA HYDRATASE_ISOMERASE-RELATED"/>
    <property type="match status" value="1"/>
</dbReference>
<protein>
    <submittedName>
        <fullName evidence="4">Probable enoyl-CoA hydratase</fullName>
        <ecNumber evidence="4">4.2.1.17</ecNumber>
    </submittedName>
</protein>
<dbReference type="FunFam" id="3.90.226.10:FF:000009">
    <property type="entry name" value="Carnitinyl-CoA dehydratase"/>
    <property type="match status" value="1"/>
</dbReference>
<dbReference type="KEGG" id="cvi:CV_3062"/>
<dbReference type="Proteomes" id="UP000001424">
    <property type="component" value="Chromosome"/>
</dbReference>
<dbReference type="InterPro" id="IPR001753">
    <property type="entry name" value="Enoyl-CoA_hydra/iso"/>
</dbReference>
<dbReference type="Gene3D" id="1.10.12.10">
    <property type="entry name" value="Lyase 2-enoyl-coa Hydratase, Chain A, domain 2"/>
    <property type="match status" value="1"/>
</dbReference>
<accession>Q7NTJ2</accession>
<gene>
    <name evidence="4" type="ordered locus">CV_3062</name>
</gene>
<evidence type="ECO:0000256" key="2">
    <source>
        <dbReference type="ARBA" id="ARBA00023239"/>
    </source>
</evidence>
<dbReference type="eggNOG" id="COG1024">
    <property type="taxonomic scope" value="Bacteria"/>
</dbReference>
<dbReference type="CDD" id="cd06558">
    <property type="entry name" value="crotonase-like"/>
    <property type="match status" value="1"/>
</dbReference>
<dbReference type="HOGENOM" id="CLU_009834_7_6_4"/>
<dbReference type="EC" id="4.2.1.17" evidence="4"/>
<evidence type="ECO:0000256" key="1">
    <source>
        <dbReference type="ARBA" id="ARBA00005254"/>
    </source>
</evidence>
<dbReference type="STRING" id="243365.CV_3062"/>
<keyword evidence="5" id="KW-1185">Reference proteome</keyword>
<dbReference type="Gene3D" id="3.90.226.10">
    <property type="entry name" value="2-enoyl-CoA Hydratase, Chain A, domain 1"/>
    <property type="match status" value="1"/>
</dbReference>
<keyword evidence="2 4" id="KW-0456">Lyase</keyword>
<dbReference type="InterPro" id="IPR014748">
    <property type="entry name" value="Enoyl-CoA_hydra_C"/>
</dbReference>
<evidence type="ECO:0000313" key="5">
    <source>
        <dbReference type="Proteomes" id="UP000001424"/>
    </source>
</evidence>
<proteinExistence type="inferred from homology"/>
<dbReference type="GO" id="GO:0006635">
    <property type="term" value="P:fatty acid beta-oxidation"/>
    <property type="evidence" value="ECO:0007669"/>
    <property type="project" value="TreeGrafter"/>
</dbReference>
<dbReference type="PROSITE" id="PS00166">
    <property type="entry name" value="ENOYL_COA_HYDRATASE"/>
    <property type="match status" value="1"/>
</dbReference>
<comment type="similarity">
    <text evidence="1 3">Belongs to the enoyl-CoA hydratase/isomerase family.</text>
</comment>
<dbReference type="InterPro" id="IPR018376">
    <property type="entry name" value="Enoyl-CoA_hyd/isom_CS"/>
</dbReference>
<dbReference type="SUPFAM" id="SSF52096">
    <property type="entry name" value="ClpP/crotonase"/>
    <property type="match status" value="1"/>
</dbReference>
<dbReference type="AlphaFoldDB" id="Q7NTJ2"/>
<reference evidence="4 5" key="1">
    <citation type="journal article" date="2003" name="Proc. Natl. Acad. Sci. U.S.A.">
        <title>The complete genome sequence of Chromobacterium violaceum reveals remarkable and exploitable bacterial adaptability.</title>
        <authorList>
            <person name="Vasconcelos A.T.R."/>
            <person name="de Almeida D.F."/>
            <person name="Almeida F.C."/>
            <person name="de Almeida L.G.P."/>
            <person name="de Almeida R."/>
            <person name="Goncalves J.A.A."/>
            <person name="Andrade E.M."/>
            <person name="Antonio R.V."/>
            <person name="Araripe J."/>
            <person name="de Araujo M.F.F."/>
            <person name="Filho S.A."/>
            <person name="Azevedo V."/>
            <person name="Batista A.J."/>
            <person name="Bataus L.A.M."/>
            <person name="Batista J.S."/>
            <person name="Belo A."/>
            <person name="vander Berg C."/>
            <person name="Blamey J."/>
            <person name="Bogo M."/>
            <person name="Bonato S."/>
            <person name="Bordignon J."/>
            <person name="Brito C.A."/>
            <person name="Brocchi M."/>
            <person name="Burity H.A."/>
            <person name="Camargo A.A."/>
            <person name="Cardoso D.D.P."/>
            <person name="Carneiro N.P."/>
            <person name="Carraro D.M."/>
            <person name="Carvalho C.M.B."/>
            <person name="Cascardo J.C.M."/>
            <person name="Cavada B.S."/>
            <person name="Chueire L.M.O."/>
            <person name="Pasa T.B.C."/>
            <person name="Duran N."/>
            <person name="Fagundes N."/>
            <person name="Falcao C.L."/>
            <person name="Fantinatti F."/>
            <person name="Farias I.P."/>
            <person name="Felipe M.S.S."/>
            <person name="Ferrari L.P."/>
            <person name="Ferro J.A."/>
            <person name="Ferro M.I.T."/>
            <person name="Franco G.R."/>
            <person name="Freitas N.S.A."/>
            <person name="Furlan L.R."/>
            <person name="Gazzinelli R.T."/>
            <person name="Gomes E.A."/>
            <person name="Goncalves P.R."/>
            <person name="Grangeiro T.B."/>
            <person name="Grattapaglia D."/>
            <person name="Grisard E.C."/>
            <person name="Guimaraes C.T."/>
            <person name="Hanna E.S."/>
            <person name="Hungria M."/>
            <person name="Jardim S.N."/>
            <person name="Laurino J."/>
            <person name="Leoi L.C.T."/>
            <person name="Fassarella L."/>
            <person name="Lima A."/>
            <person name="Loureiro M.F."/>
            <person name="Lyra M.C.P."/>
            <person name="Macedo M."/>
            <person name="Madeira H.M.F."/>
            <person name="Manfio G.P."/>
            <person name="Maranhao A.Q."/>
            <person name="Martins W.S."/>
            <person name="di Mauro S.M.Z."/>
            <person name="de Medeiros S.R.B."/>
            <person name="Meissner R.D.V."/>
            <person name="Menck C.F.M."/>
            <person name="Moreira M.A.M."/>
            <person name="Nascimento F.F."/>
            <person name="Nicolas M.F."/>
            <person name="Oliveira J.G."/>
            <person name="Oliveira S.C."/>
            <person name="Paixao R.F.C."/>
            <person name="Parente J.A."/>
            <person name="Pedrosa F.O."/>
            <person name="Pena S.J.D."/>
            <person name="Perreira J.O."/>
            <person name="Perreira M."/>
            <person name="Pinto L.S.R.C."/>
            <person name="Pinto L.S."/>
            <person name="Porto J.I.R."/>
            <person name="Potrich D.P."/>
            <person name="Neto C.E.R."/>
            <person name="Reis A.M.M."/>
            <person name="Rigo L.U."/>
            <person name="Rondinelli E."/>
            <person name="dos Santos E.B.P."/>
            <person name="Santos F.R."/>
            <person name="Schneider M.P.C."/>
            <person name="Seuanez H.N."/>
            <person name="Silva A.M.R."/>
            <person name="da Silva A.L.C."/>
            <person name="Silva D.W."/>
            <person name="Silva R."/>
            <person name="Simoes I.C."/>
            <person name="Simon D."/>
            <person name="Soares C.M.A."/>
            <person name="Soares R.B.A."/>
            <person name="Souza E.M."/>
            <person name="Souza K.R.L."/>
            <person name="Souza R.C."/>
            <person name="Steffens M.B.R."/>
            <person name="Steindel M."/>
            <person name="Teixeira S.R."/>
            <person name="Urmenyi T."/>
            <person name="Vettore A."/>
            <person name="Wassem R."/>
            <person name="Zaha A."/>
            <person name="Simpson A.J.G."/>
        </authorList>
    </citation>
    <scope>NUCLEOTIDE SEQUENCE [LARGE SCALE GENOMIC DNA]</scope>
    <source>
        <strain evidence="5">ATCC 12472 / DSM 30191 / JCM 1249 / NBRC 12614 / NCIMB 9131 / NCTC 9757</strain>
    </source>
</reference>
<dbReference type="GO" id="GO:0004300">
    <property type="term" value="F:enoyl-CoA hydratase activity"/>
    <property type="evidence" value="ECO:0007669"/>
    <property type="project" value="UniProtKB-EC"/>
</dbReference>
<name>Q7NTJ2_CHRVO</name>
<organism evidence="4 5">
    <name type="scientific">Chromobacterium violaceum (strain ATCC 12472 / DSM 30191 / JCM 1249 / CCUG 213 / NBRC 12614 / NCIMB 9131 / NCTC 9757 / MK)</name>
    <dbReference type="NCBI Taxonomy" id="243365"/>
    <lineage>
        <taxon>Bacteria</taxon>
        <taxon>Pseudomonadati</taxon>
        <taxon>Pseudomonadota</taxon>
        <taxon>Betaproteobacteria</taxon>
        <taxon>Neisseriales</taxon>
        <taxon>Chromobacteriaceae</taxon>
        <taxon>Chromobacterium</taxon>
    </lineage>
</organism>